<reference evidence="1" key="1">
    <citation type="submission" date="2020-05" db="EMBL/GenBank/DDBJ databases">
        <title>Large-scale comparative analyses of tick genomes elucidate their genetic diversity and vector capacities.</title>
        <authorList>
            <person name="Jia N."/>
            <person name="Wang J."/>
            <person name="Shi W."/>
            <person name="Du L."/>
            <person name="Sun Y."/>
            <person name="Zhan W."/>
            <person name="Jiang J."/>
            <person name="Wang Q."/>
            <person name="Zhang B."/>
            <person name="Ji P."/>
            <person name="Sakyi L.B."/>
            <person name="Cui X."/>
            <person name="Yuan T."/>
            <person name="Jiang B."/>
            <person name="Yang W."/>
            <person name="Lam T.T.-Y."/>
            <person name="Chang Q."/>
            <person name="Ding S."/>
            <person name="Wang X."/>
            <person name="Zhu J."/>
            <person name="Ruan X."/>
            <person name="Zhao L."/>
            <person name="Wei J."/>
            <person name="Que T."/>
            <person name="Du C."/>
            <person name="Cheng J."/>
            <person name="Dai P."/>
            <person name="Han X."/>
            <person name="Huang E."/>
            <person name="Gao Y."/>
            <person name="Liu J."/>
            <person name="Shao H."/>
            <person name="Ye R."/>
            <person name="Li L."/>
            <person name="Wei W."/>
            <person name="Wang X."/>
            <person name="Wang C."/>
            <person name="Yang T."/>
            <person name="Huo Q."/>
            <person name="Li W."/>
            <person name="Guo W."/>
            <person name="Chen H."/>
            <person name="Zhou L."/>
            <person name="Ni X."/>
            <person name="Tian J."/>
            <person name="Zhou Y."/>
            <person name="Sheng Y."/>
            <person name="Liu T."/>
            <person name="Pan Y."/>
            <person name="Xia L."/>
            <person name="Li J."/>
            <person name="Zhao F."/>
            <person name="Cao W."/>
        </authorList>
    </citation>
    <scope>NUCLEOTIDE SEQUENCE</scope>
    <source>
        <strain evidence="1">Hyas-2018</strain>
    </source>
</reference>
<dbReference type="Proteomes" id="UP000821845">
    <property type="component" value="Chromosome 5"/>
</dbReference>
<gene>
    <name evidence="1" type="ORF">HPB50_022273</name>
</gene>
<name>A0ACB7SBH2_HYAAI</name>
<sequence>MTAVDGSMAPTQAEQSSQRRVNWSVSTTEALIRLWEDNLSALRSNSRNARIYEQMTRDLNARLPAGEVLFTAKQVRQKLENLNKRYRKLRRCGTTTWSKVVDWPYYWLLHSFLGTLPVNDSSLVEESVEVPEVNEAPEGAEVLAAGDEAQTDYDTAAMEEASTASSQDGSNAAANCSSSAESESQPDADNSSTKRKRKRPATGLQDLLELHRQAEERSAGLASQSMELQKELLQLQMEANETQKEMFGFLKSYFDSQNKS</sequence>
<accession>A0ACB7SBH2</accession>
<evidence type="ECO:0000313" key="2">
    <source>
        <dbReference type="Proteomes" id="UP000821845"/>
    </source>
</evidence>
<comment type="caution">
    <text evidence="1">The sequence shown here is derived from an EMBL/GenBank/DDBJ whole genome shotgun (WGS) entry which is preliminary data.</text>
</comment>
<organism evidence="1 2">
    <name type="scientific">Hyalomma asiaticum</name>
    <name type="common">Tick</name>
    <dbReference type="NCBI Taxonomy" id="266040"/>
    <lineage>
        <taxon>Eukaryota</taxon>
        <taxon>Metazoa</taxon>
        <taxon>Ecdysozoa</taxon>
        <taxon>Arthropoda</taxon>
        <taxon>Chelicerata</taxon>
        <taxon>Arachnida</taxon>
        <taxon>Acari</taxon>
        <taxon>Parasitiformes</taxon>
        <taxon>Ixodida</taxon>
        <taxon>Ixodoidea</taxon>
        <taxon>Ixodidae</taxon>
        <taxon>Hyalomminae</taxon>
        <taxon>Hyalomma</taxon>
    </lineage>
</organism>
<protein>
    <submittedName>
        <fullName evidence="1">Uncharacterized protein</fullName>
    </submittedName>
</protein>
<keyword evidence="2" id="KW-1185">Reference proteome</keyword>
<evidence type="ECO:0000313" key="1">
    <source>
        <dbReference type="EMBL" id="KAH6931129.1"/>
    </source>
</evidence>
<dbReference type="EMBL" id="CM023485">
    <property type="protein sequence ID" value="KAH6931129.1"/>
    <property type="molecule type" value="Genomic_DNA"/>
</dbReference>
<proteinExistence type="predicted"/>